<evidence type="ECO:0000256" key="1">
    <source>
        <dbReference type="SAM" id="Phobius"/>
    </source>
</evidence>
<dbReference type="Pfam" id="PF05437">
    <property type="entry name" value="AzlD"/>
    <property type="match status" value="1"/>
</dbReference>
<dbReference type="InterPro" id="IPR008407">
    <property type="entry name" value="Brnchd-chn_aa_trnsp_AzlD"/>
</dbReference>
<feature type="transmembrane region" description="Helical" evidence="1">
    <location>
        <begin position="66"/>
        <end position="96"/>
    </location>
</feature>
<feature type="transmembrane region" description="Helical" evidence="1">
    <location>
        <begin position="36"/>
        <end position="54"/>
    </location>
</feature>
<protein>
    <submittedName>
        <fullName evidence="2">Branched-chain amino acid transport protein (AzlD)</fullName>
    </submittedName>
</protein>
<dbReference type="STRING" id="478801.Ksed_08450"/>
<reference evidence="2 3" key="1">
    <citation type="journal article" date="2009" name="Stand. Genomic Sci.">
        <title>Complete genome sequence of Kytococcus sedentarius type strain (541).</title>
        <authorList>
            <person name="Sims D."/>
            <person name="Brettin T."/>
            <person name="Detter J.C."/>
            <person name="Han C."/>
            <person name="Lapidus A."/>
            <person name="Copeland A."/>
            <person name="Glavina Del Rio T."/>
            <person name="Nolan M."/>
            <person name="Chen F."/>
            <person name="Lucas S."/>
            <person name="Tice H."/>
            <person name="Cheng J.F."/>
            <person name="Bruce D."/>
            <person name="Goodwin L."/>
            <person name="Pitluck S."/>
            <person name="Ovchinnikova G."/>
            <person name="Pati A."/>
            <person name="Ivanova N."/>
            <person name="Mavrommatis K."/>
            <person name="Chen A."/>
            <person name="Palaniappan K."/>
            <person name="D'haeseleer P."/>
            <person name="Chain P."/>
            <person name="Bristow J."/>
            <person name="Eisen J.A."/>
            <person name="Markowitz V."/>
            <person name="Hugenholtz P."/>
            <person name="Schneider S."/>
            <person name="Goker M."/>
            <person name="Pukall R."/>
            <person name="Kyrpides N.C."/>
            <person name="Klenk H.P."/>
        </authorList>
    </citation>
    <scope>NUCLEOTIDE SEQUENCE [LARGE SCALE GENOMIC DNA]</scope>
    <source>
        <strain evidence="3">ATCC 14392 / DSM 20547 / JCM 11482 / CCUG 33030 / NBRC 15357 / NCTC 11040 / CCM 314 / 541</strain>
    </source>
</reference>
<gene>
    <name evidence="2" type="ordered locus">Ksed_08450</name>
</gene>
<dbReference type="KEGG" id="kse:Ksed_08450"/>
<keyword evidence="1" id="KW-0812">Transmembrane</keyword>
<proteinExistence type="predicted"/>
<dbReference type="Proteomes" id="UP000006666">
    <property type="component" value="Chromosome"/>
</dbReference>
<accession>C7NFG4</accession>
<evidence type="ECO:0000313" key="3">
    <source>
        <dbReference type="Proteomes" id="UP000006666"/>
    </source>
</evidence>
<dbReference type="AlphaFoldDB" id="C7NFG4"/>
<dbReference type="RefSeq" id="WP_012802314.1">
    <property type="nucleotide sequence ID" value="NC_013169.1"/>
</dbReference>
<organism evidence="2 3">
    <name type="scientific">Kytococcus sedentarius (strain ATCC 14392 / DSM 20547 / JCM 11482 / CCUG 33030 / NBRC 15357 / NCTC 11040 / CCM 314 / 541)</name>
    <name type="common">Micrococcus sedentarius</name>
    <dbReference type="NCBI Taxonomy" id="478801"/>
    <lineage>
        <taxon>Bacteria</taxon>
        <taxon>Bacillati</taxon>
        <taxon>Actinomycetota</taxon>
        <taxon>Actinomycetes</taxon>
        <taxon>Micrococcales</taxon>
        <taxon>Kytococcaceae</taxon>
        <taxon>Kytococcus</taxon>
    </lineage>
</organism>
<keyword evidence="1" id="KW-1133">Transmembrane helix</keyword>
<name>C7NFG4_KYTSD</name>
<keyword evidence="1" id="KW-0472">Membrane</keyword>
<dbReference type="HOGENOM" id="CLU_159912_1_0_11"/>
<dbReference type="EMBL" id="CP001686">
    <property type="protein sequence ID" value="ACV05899.1"/>
    <property type="molecule type" value="Genomic_DNA"/>
</dbReference>
<sequence>MSWGWLLTACALALALKLGGYLLPRSLLERPAALHVAAMVTVGLLAALTVMNTFTSGRELTLDARIVALVVALIALRMRAPFLLVVVLGAASVAAARALGWG</sequence>
<keyword evidence="3" id="KW-1185">Reference proteome</keyword>
<evidence type="ECO:0000313" key="2">
    <source>
        <dbReference type="EMBL" id="ACV05899.1"/>
    </source>
</evidence>